<dbReference type="RefSeq" id="WP_023064800.1">
    <property type="nucleotide sequence ID" value="NZ_AUZM01000006.1"/>
</dbReference>
<feature type="signal peptide" evidence="4">
    <location>
        <begin position="1"/>
        <end position="21"/>
    </location>
</feature>
<dbReference type="PROSITE" id="PS51257">
    <property type="entry name" value="PROKAR_LIPOPROTEIN"/>
    <property type="match status" value="1"/>
</dbReference>
<evidence type="ECO:0000313" key="5">
    <source>
        <dbReference type="EMBL" id="ERT08967.1"/>
    </source>
</evidence>
<keyword evidence="3" id="KW-0479">Metal-binding</keyword>
<feature type="binding site" evidence="2">
    <location>
        <position position="184"/>
    </location>
    <ligand>
        <name>substrate</name>
    </ligand>
</feature>
<dbReference type="GO" id="GO:0031317">
    <property type="term" value="C:tripartite ATP-independent periplasmic transporter complex"/>
    <property type="evidence" value="ECO:0007669"/>
    <property type="project" value="InterPro"/>
</dbReference>
<organism evidence="5 6">
    <name type="scientific">Lyngbya aestuarii BL J</name>
    <dbReference type="NCBI Taxonomy" id="1348334"/>
    <lineage>
        <taxon>Bacteria</taxon>
        <taxon>Bacillati</taxon>
        <taxon>Cyanobacteriota</taxon>
        <taxon>Cyanophyceae</taxon>
        <taxon>Oscillatoriophycideae</taxon>
        <taxon>Oscillatoriales</taxon>
        <taxon>Microcoleaceae</taxon>
        <taxon>Lyngbya</taxon>
    </lineage>
</organism>
<dbReference type="Pfam" id="PF03480">
    <property type="entry name" value="DctP"/>
    <property type="match status" value="1"/>
</dbReference>
<evidence type="ECO:0000256" key="2">
    <source>
        <dbReference type="PIRSR" id="PIRSR039026-1"/>
    </source>
</evidence>
<dbReference type="EMBL" id="AUZM01000006">
    <property type="protein sequence ID" value="ERT08967.1"/>
    <property type="molecule type" value="Genomic_DNA"/>
</dbReference>
<gene>
    <name evidence="5" type="ORF">M595_0986</name>
</gene>
<dbReference type="GO" id="GO:0055085">
    <property type="term" value="P:transmembrane transport"/>
    <property type="evidence" value="ECO:0007669"/>
    <property type="project" value="InterPro"/>
</dbReference>
<comment type="caution">
    <text evidence="5">The sequence shown here is derived from an EMBL/GenBank/DDBJ whole genome shotgun (WGS) entry which is preliminary data.</text>
</comment>
<feature type="binding site" evidence="3">
    <location>
        <position position="247"/>
    </location>
    <ligand>
        <name>substrate</name>
    </ligand>
</feature>
<dbReference type="InterPro" id="IPR038404">
    <property type="entry name" value="TRAP_DctP_sf"/>
</dbReference>
<accession>U7QNY4</accession>
<feature type="binding site" evidence="3">
    <location>
        <position position="221"/>
    </location>
    <ligand>
        <name>substrate</name>
    </ligand>
</feature>
<dbReference type="NCBIfam" id="NF037995">
    <property type="entry name" value="TRAP_S1"/>
    <property type="match status" value="1"/>
</dbReference>
<dbReference type="InterPro" id="IPR018389">
    <property type="entry name" value="DctP_fam"/>
</dbReference>
<dbReference type="OrthoDB" id="9780733at2"/>
<dbReference type="InterPro" id="IPR041722">
    <property type="entry name" value="TakP/all3028"/>
</dbReference>
<dbReference type="Gene3D" id="3.40.190.10">
    <property type="entry name" value="Periplasmic binding protein-like II"/>
    <property type="match status" value="1"/>
</dbReference>
<dbReference type="CDD" id="cd13682">
    <property type="entry name" value="PBP2_TRAP_alpha-ketoacid"/>
    <property type="match status" value="1"/>
</dbReference>
<evidence type="ECO:0000256" key="1">
    <source>
        <dbReference type="ARBA" id="ARBA00022729"/>
    </source>
</evidence>
<feature type="binding site" evidence="2">
    <location>
        <position position="163"/>
    </location>
    <ligand>
        <name>substrate</name>
    </ligand>
</feature>
<dbReference type="PIRSF" id="PIRSF039026">
    <property type="entry name" value="SiaP"/>
    <property type="match status" value="1"/>
</dbReference>
<dbReference type="PATRIC" id="fig|1348334.3.peg.962"/>
<proteinExistence type="predicted"/>
<dbReference type="GO" id="GO:0043177">
    <property type="term" value="F:organic acid binding"/>
    <property type="evidence" value="ECO:0007669"/>
    <property type="project" value="InterPro"/>
</dbReference>
<dbReference type="GO" id="GO:0046872">
    <property type="term" value="F:metal ion binding"/>
    <property type="evidence" value="ECO:0007669"/>
    <property type="project" value="UniProtKB-KW"/>
</dbReference>
<evidence type="ECO:0000313" key="6">
    <source>
        <dbReference type="Proteomes" id="UP000017127"/>
    </source>
</evidence>
<keyword evidence="6" id="KW-1185">Reference proteome</keyword>
<feature type="binding site" evidence="3">
    <location>
        <position position="222"/>
    </location>
    <ligand>
        <name>Na(+)</name>
        <dbReference type="ChEBI" id="CHEBI:29101"/>
    </ligand>
</feature>
<protein>
    <submittedName>
        <fullName evidence="5">Bacterial extracellular solute-binding, 7 family protein</fullName>
    </submittedName>
</protein>
<dbReference type="AlphaFoldDB" id="U7QNY4"/>
<dbReference type="GO" id="GO:0015849">
    <property type="term" value="P:organic acid transport"/>
    <property type="evidence" value="ECO:0007669"/>
    <property type="project" value="InterPro"/>
</dbReference>
<feature type="chain" id="PRO_5004687198" evidence="4">
    <location>
        <begin position="22"/>
        <end position="375"/>
    </location>
</feature>
<dbReference type="InterPro" id="IPR026289">
    <property type="entry name" value="SBP_TakP-like"/>
</dbReference>
<dbReference type="PANTHER" id="PTHR33376:SF5">
    <property type="entry name" value="EXTRACYTOPLASMIC SOLUTE RECEPTOR PROTEIN"/>
    <property type="match status" value="1"/>
</dbReference>
<sequence>MKRRILLSYAATATATTAALAACSPTNTTSTTGGALPNVRWKMATSWPTSLKTLYGAAQRVAQRVNEMTDGRFTIQVFAAGEIVPGLQVLDAVQQGTIECGHSASYYYIGKNPALAFGTAVPFGLNAQQQNAWLYKGGGLDLMHKLYSDFNTIAFPAGNSGVQMGGWFKKEVNTVNDLQGLKMRIPGLGGEVLSRLGVNVQVLPGGEIFLALERGAIDAAEWVGPFDDEKLGLNKAAQFYYYPGWWEPGSSFDLQINLDAWNKLPKEYQEIIKAAAVEANMECLSTYDSENPIALKRMIEGGTQLKAFSPEIMTAAQQQAFEIYDENASQDATFKTIYEQWKTFRENIYQWSAVSELAYGNFTIAPALQSITEKS</sequence>
<reference evidence="5 6" key="1">
    <citation type="journal article" date="2013" name="Front. Microbiol.">
        <title>Comparative genomic analyses of the cyanobacterium, Lyngbya aestuarii BL J, a powerful hydrogen producer.</title>
        <authorList>
            <person name="Kothari A."/>
            <person name="Vaughn M."/>
            <person name="Garcia-Pichel F."/>
        </authorList>
    </citation>
    <scope>NUCLEOTIDE SEQUENCE [LARGE SCALE GENOMIC DNA]</scope>
    <source>
        <strain evidence="5 6">BL J</strain>
    </source>
</reference>
<dbReference type="Gene3D" id="3.40.190.170">
    <property type="entry name" value="Bacterial extracellular solute-binding protein, family 7"/>
    <property type="match status" value="1"/>
</dbReference>
<name>U7QNY4_9CYAN</name>
<keyword evidence="1 4" id="KW-0732">Signal</keyword>
<evidence type="ECO:0000256" key="4">
    <source>
        <dbReference type="SAM" id="SignalP"/>
    </source>
</evidence>
<evidence type="ECO:0000256" key="3">
    <source>
        <dbReference type="PIRSR" id="PIRSR039026-2"/>
    </source>
</evidence>
<dbReference type="Proteomes" id="UP000017127">
    <property type="component" value="Unassembled WGS sequence"/>
</dbReference>
<dbReference type="PANTHER" id="PTHR33376">
    <property type="match status" value="1"/>
</dbReference>